<dbReference type="Gene3D" id="3.40.50.12780">
    <property type="entry name" value="N-terminal domain of ligase-like"/>
    <property type="match status" value="1"/>
</dbReference>
<keyword evidence="5" id="KW-1185">Reference proteome</keyword>
<dbReference type="CDD" id="cd05907">
    <property type="entry name" value="VL_LC_FACS_like"/>
    <property type="match status" value="1"/>
</dbReference>
<evidence type="ECO:0000313" key="5">
    <source>
        <dbReference type="Proteomes" id="UP000316727"/>
    </source>
</evidence>
<dbReference type="GO" id="GO:0005524">
    <property type="term" value="F:ATP binding"/>
    <property type="evidence" value="ECO:0007669"/>
    <property type="project" value="UniProtKB-KW"/>
</dbReference>
<comment type="caution">
    <text evidence="4">The sequence shown here is derived from an EMBL/GenBank/DDBJ whole genome shotgun (WGS) entry which is preliminary data.</text>
</comment>
<evidence type="ECO:0000313" key="4">
    <source>
        <dbReference type="EMBL" id="TPE42156.1"/>
    </source>
</evidence>
<keyword evidence="2" id="KW-0067">ATP-binding</keyword>
<evidence type="ECO:0000256" key="2">
    <source>
        <dbReference type="ARBA" id="ARBA00022840"/>
    </source>
</evidence>
<dbReference type="Pfam" id="PF23562">
    <property type="entry name" value="AMP-binding_C_3"/>
    <property type="match status" value="1"/>
</dbReference>
<sequence length="603" mass="67249">MERENTAQANQPKRLFDCLAYQLEHFPLEDMLAAKEDDEWRTYSTREVGELVNQLTLGLLEQGISREDGTTQGRDKICIISHNCPEWMLLDMAIQQAGAVSVPVYPNINDNELKFILADADVKLVFAGDAALYQKIQRIVQELPALQAVYTFAPVPGARAWRELLRPLNPETLALVNQSSAAVQPEDLATILYTSGTTGTPKGVMLSHRNIVSNVFGSAKIIQEIGVGGKRALSFLPLNHAFERMATYCLIYSGVSIYYAERMERIGDNLKEVKPALFTTVPRLLEKVYEGILNKGNQLTGLKRKLFFWALDLAEQFEINQPQSINYRMQLALADKLIFSKWREALGGELKAVITGAAACQVRLLKVFTAAGIVIQEGYGLTEASPIISGNRYSEPNRMFGTVGPLLEGVEVKIADDGEILAKGPNIMMGYYKRPDLTHEVMEGKWLHTGDIGTLIDGKFLKITDRKKELFKTSGGKYVAPQPIENKMVESSWIEQIMVVGETQKYVGALIVPAFHTIKDWFTRQGASYPGDVAAIADKRVQALVKEAVDFYNQFFNPVEQVKNFVLLPQPWTIAGGELTPTLKLKRKVISDKYKSLIAGMYS</sequence>
<dbReference type="PANTHER" id="PTHR43272">
    <property type="entry name" value="LONG-CHAIN-FATTY-ACID--COA LIGASE"/>
    <property type="match status" value="1"/>
</dbReference>
<dbReference type="InterPro" id="IPR020459">
    <property type="entry name" value="AMP-binding"/>
</dbReference>
<organism evidence="4 5">
    <name type="scientific">Pontibacter mangrovi</name>
    <dbReference type="NCBI Taxonomy" id="2589816"/>
    <lineage>
        <taxon>Bacteria</taxon>
        <taxon>Pseudomonadati</taxon>
        <taxon>Bacteroidota</taxon>
        <taxon>Cytophagia</taxon>
        <taxon>Cytophagales</taxon>
        <taxon>Hymenobacteraceae</taxon>
        <taxon>Pontibacter</taxon>
    </lineage>
</organism>
<dbReference type="GO" id="GO:0016020">
    <property type="term" value="C:membrane"/>
    <property type="evidence" value="ECO:0007669"/>
    <property type="project" value="TreeGrafter"/>
</dbReference>
<dbReference type="AlphaFoldDB" id="A0A501W9B4"/>
<dbReference type="GO" id="GO:0004467">
    <property type="term" value="F:long-chain fatty acid-CoA ligase activity"/>
    <property type="evidence" value="ECO:0007669"/>
    <property type="project" value="TreeGrafter"/>
</dbReference>
<name>A0A501W9B4_9BACT</name>
<gene>
    <name evidence="4" type="ORF">FJM65_18925</name>
</gene>
<dbReference type="PROSITE" id="PS00455">
    <property type="entry name" value="AMP_BINDING"/>
    <property type="match status" value="1"/>
</dbReference>
<dbReference type="RefSeq" id="WP_140623660.1">
    <property type="nucleotide sequence ID" value="NZ_VFRQ01000014.1"/>
</dbReference>
<accession>A0A501W9B4</accession>
<evidence type="ECO:0000259" key="3">
    <source>
        <dbReference type="Pfam" id="PF00501"/>
    </source>
</evidence>
<dbReference type="Pfam" id="PF00501">
    <property type="entry name" value="AMP-binding"/>
    <property type="match status" value="1"/>
</dbReference>
<dbReference type="InterPro" id="IPR000873">
    <property type="entry name" value="AMP-dep_synth/lig_dom"/>
</dbReference>
<protein>
    <submittedName>
        <fullName evidence="4">Long-chain fatty acid--CoA ligase</fullName>
    </submittedName>
</protein>
<dbReference type="OrthoDB" id="9778383at2"/>
<dbReference type="InterPro" id="IPR020845">
    <property type="entry name" value="AMP-binding_CS"/>
</dbReference>
<dbReference type="EMBL" id="VFRQ01000014">
    <property type="protein sequence ID" value="TPE42156.1"/>
    <property type="molecule type" value="Genomic_DNA"/>
</dbReference>
<keyword evidence="1" id="KW-0547">Nucleotide-binding</keyword>
<keyword evidence="4" id="KW-0436">Ligase</keyword>
<dbReference type="PRINTS" id="PR00154">
    <property type="entry name" value="AMPBINDING"/>
</dbReference>
<dbReference type="InterPro" id="IPR042099">
    <property type="entry name" value="ANL_N_sf"/>
</dbReference>
<dbReference type="SUPFAM" id="SSF56801">
    <property type="entry name" value="Acetyl-CoA synthetase-like"/>
    <property type="match status" value="1"/>
</dbReference>
<reference evidence="4 5" key="1">
    <citation type="submission" date="2019-06" db="EMBL/GenBank/DDBJ databases">
        <title>A novel bacterium of genus Pontibacter, isolated from marine sediment.</title>
        <authorList>
            <person name="Huang H."/>
            <person name="Mo K."/>
            <person name="Hu Y."/>
        </authorList>
    </citation>
    <scope>NUCLEOTIDE SEQUENCE [LARGE SCALE GENOMIC DNA]</scope>
    <source>
        <strain evidence="4 5">HB172049</strain>
    </source>
</reference>
<dbReference type="PANTHER" id="PTHR43272:SF33">
    <property type="entry name" value="AMP-BINDING DOMAIN-CONTAINING PROTEIN-RELATED"/>
    <property type="match status" value="1"/>
</dbReference>
<dbReference type="Proteomes" id="UP000316727">
    <property type="component" value="Unassembled WGS sequence"/>
</dbReference>
<proteinExistence type="predicted"/>
<evidence type="ECO:0000256" key="1">
    <source>
        <dbReference type="ARBA" id="ARBA00022741"/>
    </source>
</evidence>
<feature type="domain" description="AMP-dependent synthetase/ligase" evidence="3">
    <location>
        <begin position="34"/>
        <end position="432"/>
    </location>
</feature>